<keyword evidence="5 9" id="KW-0547">Nucleotide-binding</keyword>
<comment type="similarity">
    <text evidence="2 9 10">Belongs to the heat shock protein 70 family.</text>
</comment>
<dbReference type="GO" id="GO:0140662">
    <property type="term" value="F:ATP-dependent protein folding chaperone"/>
    <property type="evidence" value="ECO:0007669"/>
    <property type="project" value="InterPro"/>
</dbReference>
<dbReference type="GO" id="GO:0005524">
    <property type="term" value="F:ATP binding"/>
    <property type="evidence" value="ECO:0007669"/>
    <property type="project" value="UniProtKB-UniRule"/>
</dbReference>
<evidence type="ECO:0000256" key="10">
    <source>
        <dbReference type="RuleBase" id="RU003322"/>
    </source>
</evidence>
<dbReference type="PROSITE" id="PS00329">
    <property type="entry name" value="HSP70_2"/>
    <property type="match status" value="1"/>
</dbReference>
<dbReference type="Gene3D" id="3.30.420.40">
    <property type="match status" value="2"/>
</dbReference>
<evidence type="ECO:0000313" key="11">
    <source>
        <dbReference type="EMBL" id="VUX16986.1"/>
    </source>
</evidence>
<accession>A0A564UBW2</accession>
<dbReference type="InterPro" id="IPR012725">
    <property type="entry name" value="Chaperone_DnaK"/>
</dbReference>
<evidence type="ECO:0000256" key="1">
    <source>
        <dbReference type="ARBA" id="ARBA00002290"/>
    </source>
</evidence>
<dbReference type="FunFam" id="3.90.640.10:FF:000003">
    <property type="entry name" value="Molecular chaperone DnaK"/>
    <property type="match status" value="1"/>
</dbReference>
<dbReference type="PANTHER" id="PTHR19375">
    <property type="entry name" value="HEAT SHOCK PROTEIN 70KDA"/>
    <property type="match status" value="1"/>
</dbReference>
<dbReference type="InterPro" id="IPR043129">
    <property type="entry name" value="ATPase_NBD"/>
</dbReference>
<reference evidence="11 12" key="1">
    <citation type="submission" date="2019-07" db="EMBL/GenBank/DDBJ databases">
        <authorList>
            <person name="Hibberd C M."/>
            <person name="Gehrig L. J."/>
            <person name="Chang H.-W."/>
            <person name="Venkatesh S."/>
        </authorList>
    </citation>
    <scope>NUCLEOTIDE SEQUENCE [LARGE SCALE GENOMIC DNA]</scope>
    <source>
        <strain evidence="11">Faecalibacterium_prausnitzii_JG_BgPS064</strain>
    </source>
</reference>
<dbReference type="PROSITE" id="PS01036">
    <property type="entry name" value="HSP70_3"/>
    <property type="match status" value="1"/>
</dbReference>
<dbReference type="Gene3D" id="3.90.640.10">
    <property type="entry name" value="Actin, Chain A, domain 4"/>
    <property type="match status" value="1"/>
</dbReference>
<keyword evidence="4 9" id="KW-0597">Phosphoprotein</keyword>
<evidence type="ECO:0000256" key="4">
    <source>
        <dbReference type="ARBA" id="ARBA00022553"/>
    </source>
</evidence>
<evidence type="ECO:0000256" key="6">
    <source>
        <dbReference type="ARBA" id="ARBA00022840"/>
    </source>
</evidence>
<keyword evidence="12" id="KW-1185">Reference proteome</keyword>
<dbReference type="Pfam" id="PF00012">
    <property type="entry name" value="HSP70"/>
    <property type="match status" value="2"/>
</dbReference>
<gene>
    <name evidence="11" type="primary">dnaK_2</name>
    <name evidence="9" type="synonym">dnaK</name>
    <name evidence="11" type="ORF">FPPS064S07_01251</name>
</gene>
<organism evidence="11 12">
    <name type="scientific">Faecalibacterium prausnitzii</name>
    <dbReference type="NCBI Taxonomy" id="853"/>
    <lineage>
        <taxon>Bacteria</taxon>
        <taxon>Bacillati</taxon>
        <taxon>Bacillota</taxon>
        <taxon>Clostridia</taxon>
        <taxon>Eubacteriales</taxon>
        <taxon>Oscillospiraceae</taxon>
        <taxon>Faecalibacterium</taxon>
    </lineage>
</organism>
<sequence>MRVAKTERTTRMSRVIGIDLGTTNSCVAVVEGGKPVVITNAEGERTTPSVVAFTKDGERLVGGAAKRQLATNSGRTVSSIKRHMGSDYRVHIDGKDLTPQEISAMILTKIRRDAESYLGEPVTEAVITVPAYFDDSQRKATQDAGRIAGLNVLRIINEPTAAAVAYGLDNEAPQKILVYDLGGGTFDVSIIEIEDGTFTVLATGGDTRLGGDDFDQRIVEYAVAEFKKSDRIDLSRDPAAMGRLKEEAEKAKKELSSALSAQLNLPFIAVGKDGPHHLDLTISRPQFEMMTGDLLARTVAPVQNALRDAGISASQLGKVLLVGGSTRMPAVERQVKELLGCEPSHSLNPDECVAMGAAVQGGLLQGGGKLAGASGAAAQGLVLMDVTPLTLSIETLGGVATPLITRNSMIPTRKSQIFTTARPMQTSVEINVLQGERHFARDNKSLGKFKLNGIRASFSSKPQIEVTFDIDVNGVVKVSAKDLGTGREQNITITGSTNLSENEIQRAMADAAAYEAEDSRRKERLDLHNQAEVLAYKVDEALSKCKKELDKEEKNRIKADVANLRRCLRKDKPEKMNETEEANLRQAKSQLEASANHLMVLYASEQSENGSDGTI</sequence>
<dbReference type="InterPro" id="IPR018181">
    <property type="entry name" value="Heat_shock_70_CS"/>
</dbReference>
<dbReference type="Proteomes" id="UP000406184">
    <property type="component" value="Unassembled WGS sequence"/>
</dbReference>
<dbReference type="Gene3D" id="2.60.34.10">
    <property type="entry name" value="Substrate Binding Domain Of DNAk, Chain A, domain 1"/>
    <property type="match status" value="1"/>
</dbReference>
<dbReference type="SUPFAM" id="SSF53067">
    <property type="entry name" value="Actin-like ATPase domain"/>
    <property type="match status" value="2"/>
</dbReference>
<dbReference type="FunFam" id="3.30.420.40:FF:000071">
    <property type="entry name" value="Molecular chaperone DnaK"/>
    <property type="match status" value="1"/>
</dbReference>
<dbReference type="PROSITE" id="PS00297">
    <property type="entry name" value="HSP70_1"/>
    <property type="match status" value="1"/>
</dbReference>
<evidence type="ECO:0000256" key="7">
    <source>
        <dbReference type="ARBA" id="ARBA00023016"/>
    </source>
</evidence>
<comment type="function">
    <text evidence="1 9">Acts as a chaperone.</text>
</comment>
<feature type="modified residue" description="Phosphothreonine; by autocatalysis" evidence="9">
    <location>
        <position position="185"/>
    </location>
</feature>
<keyword evidence="7 9" id="KW-0346">Stress response</keyword>
<comment type="induction">
    <text evidence="9">By stress conditions e.g. heat shock.</text>
</comment>
<keyword evidence="6 9" id="KW-0067">ATP-binding</keyword>
<dbReference type="EMBL" id="CABHMY010000133">
    <property type="protein sequence ID" value="VUX16986.1"/>
    <property type="molecule type" value="Genomic_DNA"/>
</dbReference>
<evidence type="ECO:0000256" key="2">
    <source>
        <dbReference type="ARBA" id="ARBA00007381"/>
    </source>
</evidence>
<evidence type="ECO:0000313" key="12">
    <source>
        <dbReference type="Proteomes" id="UP000406184"/>
    </source>
</evidence>
<proteinExistence type="evidence at transcript level"/>
<dbReference type="InterPro" id="IPR029047">
    <property type="entry name" value="HSP70_peptide-bd_sf"/>
</dbReference>
<keyword evidence="8 9" id="KW-0143">Chaperone</keyword>
<dbReference type="NCBIfam" id="NF001413">
    <property type="entry name" value="PRK00290.1"/>
    <property type="match status" value="1"/>
</dbReference>
<dbReference type="SUPFAM" id="SSF100920">
    <property type="entry name" value="Heat shock protein 70kD (HSP70), peptide-binding domain"/>
    <property type="match status" value="1"/>
</dbReference>
<dbReference type="GO" id="GO:0051082">
    <property type="term" value="F:unfolded protein binding"/>
    <property type="evidence" value="ECO:0007669"/>
    <property type="project" value="InterPro"/>
</dbReference>
<dbReference type="CDD" id="cd10234">
    <property type="entry name" value="ASKHA_NBD_HSP70_DnaK-like"/>
    <property type="match status" value="1"/>
</dbReference>
<dbReference type="PRINTS" id="PR00301">
    <property type="entry name" value="HEATSHOCK70"/>
</dbReference>
<evidence type="ECO:0000256" key="3">
    <source>
        <dbReference type="ARBA" id="ARBA00014415"/>
    </source>
</evidence>
<dbReference type="AlphaFoldDB" id="A0A564UBW2"/>
<protein>
    <recommendedName>
        <fullName evidence="3 9">Chaperone protein DnaK</fullName>
    </recommendedName>
    <alternativeName>
        <fullName evidence="9">HSP70</fullName>
    </alternativeName>
    <alternativeName>
        <fullName evidence="9">Heat shock 70 kDa protein</fullName>
    </alternativeName>
    <alternativeName>
        <fullName evidence="9">Heat shock protein 70</fullName>
    </alternativeName>
</protein>
<dbReference type="InterPro" id="IPR013126">
    <property type="entry name" value="Hsp_70_fam"/>
</dbReference>
<evidence type="ECO:0000256" key="8">
    <source>
        <dbReference type="ARBA" id="ARBA00023186"/>
    </source>
</evidence>
<evidence type="ECO:0000256" key="5">
    <source>
        <dbReference type="ARBA" id="ARBA00022741"/>
    </source>
</evidence>
<evidence type="ECO:0000256" key="9">
    <source>
        <dbReference type="HAMAP-Rule" id="MF_00332"/>
    </source>
</evidence>
<dbReference type="HAMAP" id="MF_00332">
    <property type="entry name" value="DnaK"/>
    <property type="match status" value="1"/>
</dbReference>
<name>A0A564UBW2_9FIRM</name>